<dbReference type="SUPFAM" id="SSF48371">
    <property type="entry name" value="ARM repeat"/>
    <property type="match status" value="1"/>
</dbReference>
<gene>
    <name evidence="6" type="ORF">J5N97_005709</name>
</gene>
<protein>
    <recommendedName>
        <fullName evidence="5">PUM-HD domain-containing protein</fullName>
    </recommendedName>
</protein>
<feature type="repeat" description="Pumilio" evidence="4">
    <location>
        <begin position="377"/>
        <end position="413"/>
    </location>
</feature>
<dbReference type="PANTHER" id="PTHR12537:SF13">
    <property type="entry name" value="PUMILIO HOMOLOGY DOMAIN FAMILY MEMBER 4"/>
    <property type="match status" value="1"/>
</dbReference>
<evidence type="ECO:0000256" key="2">
    <source>
        <dbReference type="ARBA" id="ARBA00022845"/>
    </source>
</evidence>
<dbReference type="Pfam" id="PF00806">
    <property type="entry name" value="PUF"/>
    <property type="match status" value="8"/>
</dbReference>
<dbReference type="CDD" id="cd07920">
    <property type="entry name" value="Pumilio"/>
    <property type="match status" value="1"/>
</dbReference>
<dbReference type="GO" id="GO:0006417">
    <property type="term" value="P:regulation of translation"/>
    <property type="evidence" value="ECO:0007669"/>
    <property type="project" value="UniProtKB-KW"/>
</dbReference>
<reference evidence="6" key="2">
    <citation type="journal article" date="2022" name="Hortic Res">
        <title>The genome of Dioscorea zingiberensis sheds light on the biosynthesis, origin and evolution of the medicinally important diosgenin saponins.</title>
        <authorList>
            <person name="Li Y."/>
            <person name="Tan C."/>
            <person name="Li Z."/>
            <person name="Guo J."/>
            <person name="Li S."/>
            <person name="Chen X."/>
            <person name="Wang C."/>
            <person name="Dai X."/>
            <person name="Yang H."/>
            <person name="Song W."/>
            <person name="Hou L."/>
            <person name="Xu J."/>
            <person name="Tong Z."/>
            <person name="Xu A."/>
            <person name="Yuan X."/>
            <person name="Wang W."/>
            <person name="Yang Q."/>
            <person name="Chen L."/>
            <person name="Sun Z."/>
            <person name="Wang K."/>
            <person name="Pan B."/>
            <person name="Chen J."/>
            <person name="Bao Y."/>
            <person name="Liu F."/>
            <person name="Qi X."/>
            <person name="Gang D.R."/>
            <person name="Wen J."/>
            <person name="Li J."/>
        </authorList>
    </citation>
    <scope>NUCLEOTIDE SEQUENCE</scope>
    <source>
        <strain evidence="6">Dzin_1.0</strain>
    </source>
</reference>
<evidence type="ECO:0000256" key="3">
    <source>
        <dbReference type="ARBA" id="ARBA00058490"/>
    </source>
</evidence>
<evidence type="ECO:0000256" key="4">
    <source>
        <dbReference type="PROSITE-ProRule" id="PRU00317"/>
    </source>
</evidence>
<dbReference type="OrthoDB" id="668540at2759"/>
<accession>A0A9D5DAR5</accession>
<dbReference type="InterPro" id="IPR033133">
    <property type="entry name" value="PUM-HD"/>
</dbReference>
<comment type="function">
    <text evidence="3">Sequence-specific RNA-binding protein that regulates translation and mRNA stability by binding the 3'-UTR of target mRNAs.</text>
</comment>
<feature type="repeat" description="Pumilio" evidence="4">
    <location>
        <begin position="598"/>
        <end position="634"/>
    </location>
</feature>
<evidence type="ECO:0000313" key="6">
    <source>
        <dbReference type="EMBL" id="KAJ0987353.1"/>
    </source>
</evidence>
<dbReference type="Gene3D" id="1.25.10.10">
    <property type="entry name" value="Leucine-rich Repeat Variant"/>
    <property type="match status" value="1"/>
</dbReference>
<dbReference type="EMBL" id="JAGGNH010000001">
    <property type="protein sequence ID" value="KAJ0987353.1"/>
    <property type="molecule type" value="Genomic_DNA"/>
</dbReference>
<proteinExistence type="predicted"/>
<dbReference type="InterPro" id="IPR001313">
    <property type="entry name" value="Pumilio_RNA-bd_rpt"/>
</dbReference>
<reference evidence="6" key="1">
    <citation type="submission" date="2021-03" db="EMBL/GenBank/DDBJ databases">
        <authorList>
            <person name="Li Z."/>
            <person name="Yang C."/>
        </authorList>
    </citation>
    <scope>NUCLEOTIDE SEQUENCE</scope>
    <source>
        <strain evidence="6">Dzin_1.0</strain>
        <tissue evidence="6">Leaf</tissue>
    </source>
</reference>
<dbReference type="PANTHER" id="PTHR12537">
    <property type="entry name" value="RNA BINDING PROTEIN PUMILIO-RELATED"/>
    <property type="match status" value="1"/>
</dbReference>
<feature type="repeat" description="Pumilio" evidence="4">
    <location>
        <begin position="561"/>
        <end position="597"/>
    </location>
</feature>
<dbReference type="GO" id="GO:0005737">
    <property type="term" value="C:cytoplasm"/>
    <property type="evidence" value="ECO:0007669"/>
    <property type="project" value="TreeGrafter"/>
</dbReference>
<dbReference type="GO" id="GO:0003729">
    <property type="term" value="F:mRNA binding"/>
    <property type="evidence" value="ECO:0007669"/>
    <property type="project" value="TreeGrafter"/>
</dbReference>
<dbReference type="SMART" id="SM00025">
    <property type="entry name" value="Pumilio"/>
    <property type="match status" value="8"/>
</dbReference>
<feature type="repeat" description="Pumilio" evidence="4">
    <location>
        <begin position="453"/>
        <end position="488"/>
    </location>
</feature>
<sequence>MRFEKLEEREMESLLDEIPDAIDKHDMRQGLHGDAFFGASDFNDSLPLHRFIESHGYRYLPGEANGNGNGHVSLSPPLLSVGSSSSLSGTLSPTGEDQIMDELRLLDGFRMMSIGSKPMGASVLGKNNFVPSMFRTGYSNVDKRHSPVKDLGASHCSVLGSENQFEMNGNLVDSRRQDAPISLYDGLYTESLRCSNLGRDSFDRETHNAHDFSSMHGPFIGQGFSGSRRNLVDLNPDASALDSPISSYRLHPKLQYEYPIYDGCVPWPPSSMENVQNMEDLHIENSLIIQGDGLHYSPEGVNMSQIDDWMNRSSLGGTTVNWPKLQPLCSPVQLSLYDHFMDTQGGIYHLAKHQQGCRFLQWKFDKGKDQIARIFNGIIHHVSELMLDPFGNYLMQKLLDVCSEEQRINLILELTKQPYELVKISLNIHGTRAIQKLIATLRTRQQIALVISALQPGFLELIKDTNGNHVIKCCLQSLSIENNKFIFDGAAKHCIGIATHRHGCCVLQNCIAASAGEHRMRLLTVICVNGLLLAQDPYGNYVVQFVLSLKNPLVIANLAYQFEGNYVHLSTQKFSSNVVEKCFKVFDEDRQTKIILELLSVPRFERLMQDPYANYVIQSALGNSKGDLHTALVEAIRPHAPVLRTSPYCKRIFSRAQLKKFDFKGFVLWN</sequence>
<dbReference type="InterPro" id="IPR016024">
    <property type="entry name" value="ARM-type_fold"/>
</dbReference>
<feature type="domain" description="PUM-HD" evidence="5">
    <location>
        <begin position="311"/>
        <end position="660"/>
    </location>
</feature>
<keyword evidence="2" id="KW-0810">Translation regulation</keyword>
<keyword evidence="7" id="KW-1185">Reference proteome</keyword>
<dbReference type="PROSITE" id="PS50302">
    <property type="entry name" value="PUM"/>
    <property type="match status" value="4"/>
</dbReference>
<keyword evidence="1" id="KW-0677">Repeat</keyword>
<organism evidence="6 7">
    <name type="scientific">Dioscorea zingiberensis</name>
    <dbReference type="NCBI Taxonomy" id="325984"/>
    <lineage>
        <taxon>Eukaryota</taxon>
        <taxon>Viridiplantae</taxon>
        <taxon>Streptophyta</taxon>
        <taxon>Embryophyta</taxon>
        <taxon>Tracheophyta</taxon>
        <taxon>Spermatophyta</taxon>
        <taxon>Magnoliopsida</taxon>
        <taxon>Liliopsida</taxon>
        <taxon>Dioscoreales</taxon>
        <taxon>Dioscoreaceae</taxon>
        <taxon>Dioscorea</taxon>
    </lineage>
</organism>
<dbReference type="PROSITE" id="PS50303">
    <property type="entry name" value="PUM_HD"/>
    <property type="match status" value="1"/>
</dbReference>
<name>A0A9D5DAR5_9LILI</name>
<dbReference type="Proteomes" id="UP001085076">
    <property type="component" value="Miscellaneous, Linkage group lg01"/>
</dbReference>
<dbReference type="AlphaFoldDB" id="A0A9D5DAR5"/>
<dbReference type="InterPro" id="IPR011989">
    <property type="entry name" value="ARM-like"/>
</dbReference>
<evidence type="ECO:0000256" key="1">
    <source>
        <dbReference type="ARBA" id="ARBA00022737"/>
    </source>
</evidence>
<evidence type="ECO:0000259" key="5">
    <source>
        <dbReference type="PROSITE" id="PS50303"/>
    </source>
</evidence>
<comment type="caution">
    <text evidence="6">The sequence shown here is derived from an EMBL/GenBank/DDBJ whole genome shotgun (WGS) entry which is preliminary data.</text>
</comment>
<dbReference type="InterPro" id="IPR033712">
    <property type="entry name" value="Pumilio_RNA-bd"/>
</dbReference>
<dbReference type="FunFam" id="1.25.10.10:FF:000237">
    <property type="entry name" value="Pumilio homolog 9"/>
    <property type="match status" value="1"/>
</dbReference>
<evidence type="ECO:0000313" key="7">
    <source>
        <dbReference type="Proteomes" id="UP001085076"/>
    </source>
</evidence>